<dbReference type="PROSITE" id="PS50191">
    <property type="entry name" value="CRAL_TRIO"/>
    <property type="match status" value="1"/>
</dbReference>
<dbReference type="InterPro" id="IPR036865">
    <property type="entry name" value="CRAL-TRIO_dom_sf"/>
</dbReference>
<dbReference type="STRING" id="568069.A0A1J1IK80"/>
<dbReference type="InterPro" id="IPR036273">
    <property type="entry name" value="CRAL/TRIO_N_dom_sf"/>
</dbReference>
<feature type="domain" description="CRAL-TRIO" evidence="1">
    <location>
        <begin position="111"/>
        <end position="277"/>
    </location>
</feature>
<accession>A0A1J1IK80</accession>
<dbReference type="SMART" id="SM00516">
    <property type="entry name" value="SEC14"/>
    <property type="match status" value="1"/>
</dbReference>
<evidence type="ECO:0000313" key="2">
    <source>
        <dbReference type="EMBL" id="CRK99948.1"/>
    </source>
</evidence>
<dbReference type="CDD" id="cd00170">
    <property type="entry name" value="SEC14"/>
    <property type="match status" value="1"/>
</dbReference>
<protein>
    <submittedName>
        <fullName evidence="2">CLUMA_CG013246, isoform A</fullName>
    </submittedName>
</protein>
<proteinExistence type="predicted"/>
<dbReference type="InterPro" id="IPR011074">
    <property type="entry name" value="CRAL/TRIO_N_dom"/>
</dbReference>
<reference evidence="2 3" key="1">
    <citation type="submission" date="2015-04" db="EMBL/GenBank/DDBJ databases">
        <authorList>
            <person name="Syromyatnikov M.Y."/>
            <person name="Popov V.N."/>
        </authorList>
    </citation>
    <scope>NUCLEOTIDE SEQUENCE [LARGE SCALE GENOMIC DNA]</scope>
</reference>
<evidence type="ECO:0000313" key="3">
    <source>
        <dbReference type="Proteomes" id="UP000183832"/>
    </source>
</evidence>
<dbReference type="SMART" id="SM01100">
    <property type="entry name" value="CRAL_TRIO_N"/>
    <property type="match status" value="1"/>
</dbReference>
<keyword evidence="3" id="KW-1185">Reference proteome</keyword>
<dbReference type="Gene3D" id="3.40.525.10">
    <property type="entry name" value="CRAL-TRIO lipid binding domain"/>
    <property type="match status" value="1"/>
</dbReference>
<dbReference type="GO" id="GO:1902936">
    <property type="term" value="F:phosphatidylinositol bisphosphate binding"/>
    <property type="evidence" value="ECO:0007669"/>
    <property type="project" value="TreeGrafter"/>
</dbReference>
<dbReference type="Pfam" id="PF00650">
    <property type="entry name" value="CRAL_TRIO"/>
    <property type="match status" value="1"/>
</dbReference>
<gene>
    <name evidence="2" type="primary">similar to Clavesin-1</name>
    <name evidence="2" type="ORF">CLUMA_CG013246</name>
</gene>
<dbReference type="AlphaFoldDB" id="A0A1J1IK80"/>
<dbReference type="EMBL" id="CVRI01000054">
    <property type="protein sequence ID" value="CRK99948.1"/>
    <property type="molecule type" value="Genomic_DNA"/>
</dbReference>
<dbReference type="Proteomes" id="UP000183832">
    <property type="component" value="Unassembled WGS sequence"/>
</dbReference>
<sequence length="327" mass="37775">MSIKVGEDKIPYIDLGDGYIIRLEYEDLSDEKYIEKAKTELRESPENIEKGLHELRRLIEAEKDFTFPKEADVFLMTFLRPCKFYASSAFEKMQKYFKFKLKHKKVCENINVKSVSNVFTEDLIKYLPLRDINGRRILYLNCGKKWKPSRVTPNDIFRAVQLSLHAAMAEPMTQVNGVTVILDTDGLSISQICHFTPSYAAMVLDWLQNCIAVRLKAIYIVNNSYIFNMLYAVFKPFIGSKLRKRIHFLNKDWETLTSKVGEHALRKEFGGDLLVDDVDGKLLVEFLNLFHEQFELVAHAGYGVCDEETKKLIDKGVEEALTYISKA</sequence>
<dbReference type="InterPro" id="IPR001251">
    <property type="entry name" value="CRAL-TRIO_dom"/>
</dbReference>
<dbReference type="PRINTS" id="PR00180">
    <property type="entry name" value="CRETINALDHBP"/>
</dbReference>
<dbReference type="PANTHER" id="PTHR10174">
    <property type="entry name" value="ALPHA-TOCOPHEROL TRANSFER PROTEIN-RELATED"/>
    <property type="match status" value="1"/>
</dbReference>
<name>A0A1J1IK80_9DIPT</name>
<dbReference type="OrthoDB" id="75724at2759"/>
<organism evidence="2 3">
    <name type="scientific">Clunio marinus</name>
    <dbReference type="NCBI Taxonomy" id="568069"/>
    <lineage>
        <taxon>Eukaryota</taxon>
        <taxon>Metazoa</taxon>
        <taxon>Ecdysozoa</taxon>
        <taxon>Arthropoda</taxon>
        <taxon>Hexapoda</taxon>
        <taxon>Insecta</taxon>
        <taxon>Pterygota</taxon>
        <taxon>Neoptera</taxon>
        <taxon>Endopterygota</taxon>
        <taxon>Diptera</taxon>
        <taxon>Nematocera</taxon>
        <taxon>Chironomoidea</taxon>
        <taxon>Chironomidae</taxon>
        <taxon>Clunio</taxon>
    </lineage>
</organism>
<dbReference type="PANTHER" id="PTHR10174:SF38">
    <property type="entry name" value="HL01515P"/>
    <property type="match status" value="1"/>
</dbReference>
<dbReference type="SUPFAM" id="SSF46938">
    <property type="entry name" value="CRAL/TRIO N-terminal domain"/>
    <property type="match status" value="1"/>
</dbReference>
<dbReference type="GO" id="GO:0016020">
    <property type="term" value="C:membrane"/>
    <property type="evidence" value="ECO:0007669"/>
    <property type="project" value="TreeGrafter"/>
</dbReference>
<evidence type="ECO:0000259" key="1">
    <source>
        <dbReference type="PROSITE" id="PS50191"/>
    </source>
</evidence>
<dbReference type="SUPFAM" id="SSF52087">
    <property type="entry name" value="CRAL/TRIO domain"/>
    <property type="match status" value="1"/>
</dbReference>
<dbReference type="Gene3D" id="1.10.8.20">
    <property type="entry name" value="N-terminal domain of phosphatidylinositol transfer protein sec14p"/>
    <property type="match status" value="1"/>
</dbReference>